<reference evidence="1" key="1">
    <citation type="journal article" date="2019" name="bioRxiv">
        <title>The Genome of the Zebra Mussel, Dreissena polymorpha: A Resource for Invasive Species Research.</title>
        <authorList>
            <person name="McCartney M.A."/>
            <person name="Auch B."/>
            <person name="Kono T."/>
            <person name="Mallez S."/>
            <person name="Zhang Y."/>
            <person name="Obille A."/>
            <person name="Becker A."/>
            <person name="Abrahante J.E."/>
            <person name="Garbe J."/>
            <person name="Badalamenti J.P."/>
            <person name="Herman A."/>
            <person name="Mangelson H."/>
            <person name="Liachko I."/>
            <person name="Sullivan S."/>
            <person name="Sone E.D."/>
            <person name="Koren S."/>
            <person name="Silverstein K.A.T."/>
            <person name="Beckman K.B."/>
            <person name="Gohl D.M."/>
        </authorList>
    </citation>
    <scope>NUCLEOTIDE SEQUENCE</scope>
    <source>
        <strain evidence="1">Duluth1</strain>
        <tissue evidence="1">Whole animal</tissue>
    </source>
</reference>
<evidence type="ECO:0000313" key="2">
    <source>
        <dbReference type="Proteomes" id="UP000828390"/>
    </source>
</evidence>
<proteinExistence type="predicted"/>
<evidence type="ECO:0000313" key="1">
    <source>
        <dbReference type="EMBL" id="KAH3730073.1"/>
    </source>
</evidence>
<keyword evidence="2" id="KW-1185">Reference proteome</keyword>
<accession>A0A9D4CTL6</accession>
<dbReference type="EMBL" id="JAIWYP010000012">
    <property type="protein sequence ID" value="KAH3730073.1"/>
    <property type="molecule type" value="Genomic_DNA"/>
</dbReference>
<dbReference type="Proteomes" id="UP000828390">
    <property type="component" value="Unassembled WGS sequence"/>
</dbReference>
<dbReference type="AlphaFoldDB" id="A0A9D4CTL6"/>
<comment type="caution">
    <text evidence="1">The sequence shown here is derived from an EMBL/GenBank/DDBJ whole genome shotgun (WGS) entry which is preliminary data.</text>
</comment>
<reference evidence="1" key="2">
    <citation type="submission" date="2020-11" db="EMBL/GenBank/DDBJ databases">
        <authorList>
            <person name="McCartney M.A."/>
            <person name="Auch B."/>
            <person name="Kono T."/>
            <person name="Mallez S."/>
            <person name="Becker A."/>
            <person name="Gohl D.M."/>
            <person name="Silverstein K.A.T."/>
            <person name="Koren S."/>
            <person name="Bechman K.B."/>
            <person name="Herman A."/>
            <person name="Abrahante J.E."/>
            <person name="Garbe J."/>
        </authorList>
    </citation>
    <scope>NUCLEOTIDE SEQUENCE</scope>
    <source>
        <strain evidence="1">Duluth1</strain>
        <tissue evidence="1">Whole animal</tissue>
    </source>
</reference>
<protein>
    <submittedName>
        <fullName evidence="1">Uncharacterized protein</fullName>
    </submittedName>
</protein>
<name>A0A9D4CTL6_DREPO</name>
<feature type="non-terminal residue" evidence="1">
    <location>
        <position position="1"/>
    </location>
</feature>
<gene>
    <name evidence="1" type="ORF">DPMN_056051</name>
</gene>
<sequence length="55" mass="5928">MPHKGANEVSAGRHETIGVAAFIVAYEEGLVWAYIAYEEGLVPAYSMPGVVVDYV</sequence>
<organism evidence="1 2">
    <name type="scientific">Dreissena polymorpha</name>
    <name type="common">Zebra mussel</name>
    <name type="synonym">Mytilus polymorpha</name>
    <dbReference type="NCBI Taxonomy" id="45954"/>
    <lineage>
        <taxon>Eukaryota</taxon>
        <taxon>Metazoa</taxon>
        <taxon>Spiralia</taxon>
        <taxon>Lophotrochozoa</taxon>
        <taxon>Mollusca</taxon>
        <taxon>Bivalvia</taxon>
        <taxon>Autobranchia</taxon>
        <taxon>Heteroconchia</taxon>
        <taxon>Euheterodonta</taxon>
        <taxon>Imparidentia</taxon>
        <taxon>Neoheterodontei</taxon>
        <taxon>Myida</taxon>
        <taxon>Dreissenoidea</taxon>
        <taxon>Dreissenidae</taxon>
        <taxon>Dreissena</taxon>
    </lineage>
</organism>